<protein>
    <submittedName>
        <fullName evidence="1">Uncharacterized protein</fullName>
    </submittedName>
</protein>
<proteinExistence type="predicted"/>
<reference evidence="1 2" key="1">
    <citation type="journal article" date="2008" name="Nature">
        <title>The Trichoplax genome and the nature of placozoans.</title>
        <authorList>
            <person name="Srivastava M."/>
            <person name="Begovic E."/>
            <person name="Chapman J."/>
            <person name="Putnam N.H."/>
            <person name="Hellsten U."/>
            <person name="Kawashima T."/>
            <person name="Kuo A."/>
            <person name="Mitros T."/>
            <person name="Salamov A."/>
            <person name="Carpenter M.L."/>
            <person name="Signorovitch A.Y."/>
            <person name="Moreno M.A."/>
            <person name="Kamm K."/>
            <person name="Grimwood J."/>
            <person name="Schmutz J."/>
            <person name="Shapiro H."/>
            <person name="Grigoriev I.V."/>
            <person name="Buss L.W."/>
            <person name="Schierwater B."/>
            <person name="Dellaporta S.L."/>
            <person name="Rokhsar D.S."/>
        </authorList>
    </citation>
    <scope>NUCLEOTIDE SEQUENCE [LARGE SCALE GENOMIC DNA]</scope>
    <source>
        <strain evidence="1 2">Grell-BS-1999</strain>
    </source>
</reference>
<sequence length="755" mass="88984">MDRKVPNKHISLSNPQSGNLRIINIANNQKQNCKLEIMDYQTLHIIHQLSPPFQWVRNVKISADGGLVAVEYYTNYPASFRANKRWMIYNLNFKKELYFVDKRKKRMNHVTFKSMEFCPNVLNSCNFISLCYINKDIKLWKIQDNHIQCTGKEISFAFKVESYRWMQNGSKILLWGRKYYVDCMGRPEKLNTILECQIQIWNFETWHRLRSMEVPSYIVRQQQNLFKPSGYVNNAGALHNVNYIDNDCTVLILGYSKIIGLIKVPDNGVETVNLIEDFMNSFQPIFKKSMPVNDISISDDQQFITIDIDDRNDAKASKLVIRMLSGQPQSYLMLKPSNGNKLTKYIPDSSRLIIYDYDLEYCIYEYNLKANNLRWQTIKNKEIIYFNEKREIIQEFDEEILSTCCAFINHDPLMIQLIQKDGKSELKVYNYKEDQQSTKVFCYSLDEPYDRCFTYNNLQSAVVIRTYLEDCKRSLKYKNVSIAEKPNLLNMRDSEKCKELLRYDTEPEVTCVTVTGSKYREKDNTLIFVMNVKHSVSCGILVAAINLCDGAKTIYEDKYAYSQIRPIYFDDNYLITNQQKVNSNDYCIMSYKLGNSKAQILNKEEFNYHRDRGLACKVNLPGKYCIDSLKIKCSSLKIKEDLVHEIWKDEDAKIFLVFDQNYRILRKSCKNRAINLEFDSRILNFEELSSENLFLTFNINNSNIYIYELNTLQLIHKISFPYFIVQHTKWNPQQSSFILSDGEQRYNIFKKIKQD</sequence>
<gene>
    <name evidence="1" type="ORF">TRIADDRAFT_60817</name>
</gene>
<accession>B3S991</accession>
<keyword evidence="2" id="KW-1185">Reference proteome</keyword>
<dbReference type="PhylomeDB" id="B3S991"/>
<dbReference type="InterPro" id="IPR036322">
    <property type="entry name" value="WD40_repeat_dom_sf"/>
</dbReference>
<evidence type="ECO:0000313" key="2">
    <source>
        <dbReference type="Proteomes" id="UP000009022"/>
    </source>
</evidence>
<dbReference type="AlphaFoldDB" id="B3S991"/>
<dbReference type="InParanoid" id="B3S991"/>
<dbReference type="SUPFAM" id="SSF50978">
    <property type="entry name" value="WD40 repeat-like"/>
    <property type="match status" value="1"/>
</dbReference>
<dbReference type="EMBL" id="DS985258">
    <property type="protein sequence ID" value="EDV20606.1"/>
    <property type="molecule type" value="Genomic_DNA"/>
</dbReference>
<organism evidence="1 2">
    <name type="scientific">Trichoplax adhaerens</name>
    <name type="common">Trichoplax reptans</name>
    <dbReference type="NCBI Taxonomy" id="10228"/>
    <lineage>
        <taxon>Eukaryota</taxon>
        <taxon>Metazoa</taxon>
        <taxon>Placozoa</taxon>
        <taxon>Uniplacotomia</taxon>
        <taxon>Trichoplacea</taxon>
        <taxon>Trichoplacidae</taxon>
        <taxon>Trichoplax</taxon>
    </lineage>
</organism>
<dbReference type="HOGENOM" id="CLU_011484_1_0_1"/>
<dbReference type="PANTHER" id="PTHR22845:SF5">
    <property type="entry name" value="APOPTOTIC PROTEASE-ACTIVATING FACTOR 1"/>
    <property type="match status" value="1"/>
</dbReference>
<dbReference type="Proteomes" id="UP000009022">
    <property type="component" value="Unassembled WGS sequence"/>
</dbReference>
<evidence type="ECO:0000313" key="1">
    <source>
        <dbReference type="EMBL" id="EDV20606.1"/>
    </source>
</evidence>
<dbReference type="CTD" id="6758075"/>
<name>B3S991_TRIAD</name>
<dbReference type="PANTHER" id="PTHR22845">
    <property type="entry name" value="APOPTOTIC PROTEASE-ACTIVATING FACTOR 1"/>
    <property type="match status" value="1"/>
</dbReference>
<dbReference type="GeneID" id="6758075"/>
<dbReference type="KEGG" id="tad:TRIADDRAFT_60817"/>
<dbReference type="RefSeq" id="XP_002116806.1">
    <property type="nucleotide sequence ID" value="XM_002116770.1"/>
</dbReference>